<organism evidence="14 15">
    <name type="scientific">Wallemia hederae</name>
    <dbReference type="NCBI Taxonomy" id="1540922"/>
    <lineage>
        <taxon>Eukaryota</taxon>
        <taxon>Fungi</taxon>
        <taxon>Dikarya</taxon>
        <taxon>Basidiomycota</taxon>
        <taxon>Wallemiomycotina</taxon>
        <taxon>Wallemiomycetes</taxon>
        <taxon>Wallemiales</taxon>
        <taxon>Wallemiaceae</taxon>
        <taxon>Wallemia</taxon>
    </lineage>
</organism>
<protein>
    <recommendedName>
        <fullName evidence="16">Pkinase-domain-containing protein</fullName>
    </recommendedName>
</protein>
<evidence type="ECO:0000313" key="14">
    <source>
        <dbReference type="EMBL" id="TIA92331.1"/>
    </source>
</evidence>
<evidence type="ECO:0000256" key="2">
    <source>
        <dbReference type="ARBA" id="ARBA00022527"/>
    </source>
</evidence>
<sequence length="600" mass="67303">MSIYQDDGIEGTQPTQQLTQTQRTASMPNPNEPGYWGVLMPVGRRDLNSVTFLNEKTTYRFGRHPQENDIILSGKKISNNHCKIYQTGDFDATDDGDESVIFLEDTSSNGTYVGVVVNFAVFINTPKINTIRCGKGVQKRLLPGDEVSFGNPLSNAPNSIDDYRYIFRPRPKKAHSIDENAGGGVFAKYEIGAQIGKGSFATVKKAYERSTGTPRAIKQIAKHKFATNARTLNMFEREIGIIKILEHENIARFCDIFEDDQVIYLVIEFAAGGDLLDYIINRGGLSERETKDIARQMCLAMAYTHEKGITHRDLKPENILLCTKDTELPQIKITDFGLAKAVDSQTHLKTMCGTPSYLAPEVVLKRPEGYDQAVDSWSTGVIIYAMLTNSSPFEEHEEEPLHERVQKRRVDYNVLRQMKMSENAIDFISKLLVADPKSRMSLKDALNHPWLNEVKVSRPPPPPPIPVPNFNNKDHSNEDRLEAELNKDDNAVTPYRNGFFNADDSSSPPKFSIPSSNHSNQNVFSSSPLPANGNKNAYNPKSDISCSADMSQLQLQHLSPMLKRKLPDDPSDENNDGYGYGGDKRSPHSYALRDRKQVKH</sequence>
<keyword evidence="2" id="KW-0723">Serine/threonine-protein kinase</keyword>
<evidence type="ECO:0000256" key="7">
    <source>
        <dbReference type="PIRSR" id="PIRSR630616-1"/>
    </source>
</evidence>
<accession>A0A4T0FUT7</accession>
<evidence type="ECO:0000256" key="11">
    <source>
        <dbReference type="SAM" id="MobiDB-lite"/>
    </source>
</evidence>
<dbReference type="Gene3D" id="2.60.200.20">
    <property type="match status" value="1"/>
</dbReference>
<evidence type="ECO:0000259" key="12">
    <source>
        <dbReference type="PROSITE" id="PS50006"/>
    </source>
</evidence>
<dbReference type="CDD" id="cd05117">
    <property type="entry name" value="STKc_CAMK"/>
    <property type="match status" value="1"/>
</dbReference>
<evidence type="ECO:0000259" key="13">
    <source>
        <dbReference type="PROSITE" id="PS50011"/>
    </source>
</evidence>
<evidence type="ECO:0008006" key="16">
    <source>
        <dbReference type="Google" id="ProtNLM"/>
    </source>
</evidence>
<keyword evidence="3" id="KW-0808">Transferase</keyword>
<dbReference type="Pfam" id="PF00069">
    <property type="entry name" value="Pkinase"/>
    <property type="match status" value="1"/>
</dbReference>
<feature type="domain" description="FHA" evidence="12">
    <location>
        <begin position="59"/>
        <end position="113"/>
    </location>
</feature>
<dbReference type="FunFam" id="1.10.510.10:FF:000571">
    <property type="entry name" value="Maternal embryonic leucine zipper kinase"/>
    <property type="match status" value="1"/>
</dbReference>
<feature type="binding site" evidence="8">
    <location>
        <begin position="268"/>
        <end position="270"/>
    </location>
    <ligand>
        <name>ATP</name>
        <dbReference type="ChEBI" id="CHEBI:30616"/>
    </ligand>
</feature>
<reference evidence="14 15" key="1">
    <citation type="submission" date="2019-03" db="EMBL/GenBank/DDBJ databases">
        <title>Sequencing 23 genomes of Wallemia ichthyophaga.</title>
        <authorList>
            <person name="Gostincar C."/>
        </authorList>
    </citation>
    <scope>NUCLEOTIDE SEQUENCE [LARGE SCALE GENOMIC DNA]</scope>
    <source>
        <strain evidence="14 15">EXF-5753</strain>
    </source>
</reference>
<feature type="compositionally biased region" description="Pro residues" evidence="11">
    <location>
        <begin position="458"/>
        <end position="467"/>
    </location>
</feature>
<comment type="similarity">
    <text evidence="1">Belongs to the protein kinase superfamily. CAMK Ser/Thr protein kinase family. CHEK2 subfamily.</text>
</comment>
<feature type="compositionally biased region" description="Basic and acidic residues" evidence="11">
    <location>
        <begin position="472"/>
        <end position="490"/>
    </location>
</feature>
<dbReference type="FunFam" id="3.30.200.20:FF:000042">
    <property type="entry name" value="Aurora kinase A"/>
    <property type="match status" value="1"/>
</dbReference>
<feature type="region of interest" description="Disordered" evidence="11">
    <location>
        <begin position="1"/>
        <end position="34"/>
    </location>
</feature>
<name>A0A4T0FUT7_9BASI</name>
<feature type="compositionally biased region" description="Basic and acidic residues" evidence="11">
    <location>
        <begin position="582"/>
        <end position="600"/>
    </location>
</feature>
<dbReference type="SMART" id="SM00220">
    <property type="entry name" value="S_TKc"/>
    <property type="match status" value="1"/>
</dbReference>
<feature type="binding site" evidence="8 10">
    <location>
        <position position="218"/>
    </location>
    <ligand>
        <name>ATP</name>
        <dbReference type="ChEBI" id="CHEBI:30616"/>
    </ligand>
</feature>
<evidence type="ECO:0000256" key="6">
    <source>
        <dbReference type="ARBA" id="ARBA00022840"/>
    </source>
</evidence>
<feature type="region of interest" description="Disordered" evidence="11">
    <location>
        <begin position="453"/>
        <end position="544"/>
    </location>
</feature>
<feature type="binding site" evidence="8">
    <location>
        <position position="335"/>
    </location>
    <ligand>
        <name>ATP</name>
        <dbReference type="ChEBI" id="CHEBI:30616"/>
    </ligand>
</feature>
<dbReference type="SUPFAM" id="SSF49879">
    <property type="entry name" value="SMAD/FHA domain"/>
    <property type="match status" value="1"/>
</dbReference>
<feature type="active site" description="Proton acceptor" evidence="7">
    <location>
        <position position="313"/>
    </location>
</feature>
<feature type="compositionally biased region" description="Low complexity" evidence="11">
    <location>
        <begin position="12"/>
        <end position="24"/>
    </location>
</feature>
<keyword evidence="5" id="KW-0418">Kinase</keyword>
<feature type="compositionally biased region" description="Low complexity" evidence="11">
    <location>
        <begin position="505"/>
        <end position="516"/>
    </location>
</feature>
<comment type="caution">
    <text evidence="14">The sequence shown here is derived from an EMBL/GenBank/DDBJ whole genome shotgun (WGS) entry which is preliminary data.</text>
</comment>
<dbReference type="InterPro" id="IPR017441">
    <property type="entry name" value="Protein_kinase_ATP_BS"/>
</dbReference>
<dbReference type="InterPro" id="IPR011009">
    <property type="entry name" value="Kinase-like_dom_sf"/>
</dbReference>
<feature type="domain" description="Protein kinase" evidence="13">
    <location>
        <begin position="189"/>
        <end position="451"/>
    </location>
</feature>
<evidence type="ECO:0000256" key="4">
    <source>
        <dbReference type="ARBA" id="ARBA00022741"/>
    </source>
</evidence>
<dbReference type="InterPro" id="IPR008984">
    <property type="entry name" value="SMAD_FHA_dom_sf"/>
</dbReference>
<dbReference type="AlphaFoldDB" id="A0A4T0FUT7"/>
<dbReference type="Pfam" id="PF00498">
    <property type="entry name" value="FHA"/>
    <property type="match status" value="1"/>
</dbReference>
<dbReference type="EMBL" id="SPNW01000007">
    <property type="protein sequence ID" value="TIA92331.1"/>
    <property type="molecule type" value="Genomic_DNA"/>
</dbReference>
<dbReference type="InterPro" id="IPR000253">
    <property type="entry name" value="FHA_dom"/>
</dbReference>
<dbReference type="PANTHER" id="PTHR24350">
    <property type="entry name" value="SERINE/THREONINE-PROTEIN KINASE IAL-RELATED"/>
    <property type="match status" value="1"/>
</dbReference>
<evidence type="ECO:0000313" key="15">
    <source>
        <dbReference type="Proteomes" id="UP000310189"/>
    </source>
</evidence>
<feature type="compositionally biased region" description="Polar residues" evidence="11">
    <location>
        <begin position="517"/>
        <end position="544"/>
    </location>
</feature>
<keyword evidence="15" id="KW-1185">Reference proteome</keyword>
<proteinExistence type="inferred from homology"/>
<feature type="cross-link" description="Glycyl lysine isopeptide (Lys-Gly) (interchain with G-Cter in SUMO2)" evidence="9">
    <location>
        <position position="315"/>
    </location>
</feature>
<evidence type="ECO:0000256" key="3">
    <source>
        <dbReference type="ARBA" id="ARBA00022679"/>
    </source>
</evidence>
<gene>
    <name evidence="14" type="ORF">E3P99_00627</name>
</gene>
<dbReference type="PROSITE" id="PS50006">
    <property type="entry name" value="FHA_DOMAIN"/>
    <property type="match status" value="1"/>
</dbReference>
<dbReference type="Proteomes" id="UP000310189">
    <property type="component" value="Unassembled WGS sequence"/>
</dbReference>
<evidence type="ECO:0000256" key="5">
    <source>
        <dbReference type="ARBA" id="ARBA00022777"/>
    </source>
</evidence>
<dbReference type="InterPro" id="IPR000719">
    <property type="entry name" value="Prot_kinase_dom"/>
</dbReference>
<dbReference type="InterPro" id="IPR008271">
    <property type="entry name" value="Ser/Thr_kinase_AS"/>
</dbReference>
<dbReference type="GO" id="GO:0004674">
    <property type="term" value="F:protein serine/threonine kinase activity"/>
    <property type="evidence" value="ECO:0007669"/>
    <property type="project" value="UniProtKB-KW"/>
</dbReference>
<dbReference type="OrthoDB" id="10252171at2759"/>
<dbReference type="PROSITE" id="PS00107">
    <property type="entry name" value="PROTEIN_KINASE_ATP"/>
    <property type="match status" value="1"/>
</dbReference>
<dbReference type="PROSITE" id="PS00108">
    <property type="entry name" value="PROTEIN_KINASE_ST"/>
    <property type="match status" value="1"/>
</dbReference>
<dbReference type="SUPFAM" id="SSF56112">
    <property type="entry name" value="Protein kinase-like (PK-like)"/>
    <property type="match status" value="1"/>
</dbReference>
<dbReference type="InterPro" id="IPR030616">
    <property type="entry name" value="Aur-like"/>
</dbReference>
<dbReference type="SMART" id="SM00240">
    <property type="entry name" value="FHA"/>
    <property type="match status" value="1"/>
</dbReference>
<feature type="region of interest" description="Disordered" evidence="11">
    <location>
        <begin position="559"/>
        <end position="600"/>
    </location>
</feature>
<keyword evidence="4 8" id="KW-0547">Nucleotide-binding</keyword>
<dbReference type="PROSITE" id="PS50011">
    <property type="entry name" value="PROTEIN_KINASE_DOM"/>
    <property type="match status" value="1"/>
</dbReference>
<evidence type="ECO:0000256" key="9">
    <source>
        <dbReference type="PIRSR" id="PIRSR630616-3"/>
    </source>
</evidence>
<evidence type="ECO:0000256" key="1">
    <source>
        <dbReference type="ARBA" id="ARBA00005575"/>
    </source>
</evidence>
<feature type="binding site" evidence="8">
    <location>
        <begin position="317"/>
        <end position="318"/>
    </location>
    <ligand>
        <name>ATP</name>
        <dbReference type="ChEBI" id="CHEBI:30616"/>
    </ligand>
</feature>
<evidence type="ECO:0000256" key="8">
    <source>
        <dbReference type="PIRSR" id="PIRSR630616-2"/>
    </source>
</evidence>
<dbReference type="GO" id="GO:0005524">
    <property type="term" value="F:ATP binding"/>
    <property type="evidence" value="ECO:0007669"/>
    <property type="project" value="UniProtKB-UniRule"/>
</dbReference>
<keyword evidence="6 8" id="KW-0067">ATP-binding</keyword>
<evidence type="ECO:0000256" key="10">
    <source>
        <dbReference type="PROSITE-ProRule" id="PRU10141"/>
    </source>
</evidence>
<dbReference type="Gene3D" id="1.10.510.10">
    <property type="entry name" value="Transferase(Phosphotransferase) domain 1"/>
    <property type="match status" value="1"/>
</dbReference>